<keyword evidence="6 10" id="KW-0407">Ion channel</keyword>
<evidence type="ECO:0000256" key="1">
    <source>
        <dbReference type="ARBA" id="ARBA00004651"/>
    </source>
</evidence>
<evidence type="ECO:0000256" key="9">
    <source>
        <dbReference type="ARBA" id="ARBA00049940"/>
    </source>
</evidence>
<evidence type="ECO:0000256" key="3">
    <source>
        <dbReference type="ARBA" id="ARBA00022692"/>
    </source>
</evidence>
<keyword evidence="12" id="KW-1185">Reference proteome</keyword>
<name>A0A9X1S3X2_9MICO</name>
<reference evidence="11" key="1">
    <citation type="submission" date="2021-04" db="EMBL/GenBank/DDBJ databases">
        <title>Microbacterium tenobrionis sp. nov. and Microbacterium allomyrinae sp. nov., isolated from larvae of Tenobrio molitor and Allomyrina dichotoma, respectively.</title>
        <authorList>
            <person name="Lee S.D."/>
        </authorList>
    </citation>
    <scope>NUCLEOTIDE SEQUENCE</scope>
    <source>
        <strain evidence="11">BWT-G7</strain>
    </source>
</reference>
<comment type="similarity">
    <text evidence="7 10">Belongs to the fluoride channel Fluc/FEX (TC 1.A.43) family.</text>
</comment>
<keyword evidence="5 10" id="KW-0472">Membrane</keyword>
<evidence type="ECO:0000313" key="12">
    <source>
        <dbReference type="Proteomes" id="UP001139354"/>
    </source>
</evidence>
<feature type="binding site" evidence="10">
    <location>
        <position position="74"/>
    </location>
    <ligand>
        <name>Na(+)</name>
        <dbReference type="ChEBI" id="CHEBI:29101"/>
        <note>structural</note>
    </ligand>
</feature>
<feature type="transmembrane region" description="Helical" evidence="10">
    <location>
        <begin position="102"/>
        <end position="128"/>
    </location>
</feature>
<comment type="activity regulation">
    <text evidence="10">Na(+) is not transported, but it plays an essential structural role and its presence is essential for fluoride channel function.</text>
</comment>
<keyword evidence="3 10" id="KW-0812">Transmembrane</keyword>
<dbReference type="GO" id="GO:0005886">
    <property type="term" value="C:plasma membrane"/>
    <property type="evidence" value="ECO:0007669"/>
    <property type="project" value="UniProtKB-SubCell"/>
</dbReference>
<evidence type="ECO:0000256" key="6">
    <source>
        <dbReference type="ARBA" id="ARBA00023303"/>
    </source>
</evidence>
<evidence type="ECO:0000256" key="5">
    <source>
        <dbReference type="ARBA" id="ARBA00023136"/>
    </source>
</evidence>
<gene>
    <name evidence="10" type="primary">fluC</name>
    <name evidence="10" type="synonym">crcB</name>
    <name evidence="11" type="ORF">KEC57_12255</name>
</gene>
<organism evidence="11 12">
    <name type="scientific">Microbacterium allomyrinae</name>
    <dbReference type="NCBI Taxonomy" id="2830666"/>
    <lineage>
        <taxon>Bacteria</taxon>
        <taxon>Bacillati</taxon>
        <taxon>Actinomycetota</taxon>
        <taxon>Actinomycetes</taxon>
        <taxon>Micrococcales</taxon>
        <taxon>Microbacteriaceae</taxon>
        <taxon>Microbacterium</taxon>
    </lineage>
</organism>
<dbReference type="PANTHER" id="PTHR28259">
    <property type="entry name" value="FLUORIDE EXPORT PROTEIN 1-RELATED"/>
    <property type="match status" value="1"/>
</dbReference>
<dbReference type="InterPro" id="IPR003691">
    <property type="entry name" value="FluC"/>
</dbReference>
<evidence type="ECO:0000313" key="11">
    <source>
        <dbReference type="EMBL" id="MCC2032952.1"/>
    </source>
</evidence>
<keyword evidence="10" id="KW-0406">Ion transport</keyword>
<keyword evidence="2 10" id="KW-1003">Cell membrane</keyword>
<evidence type="ECO:0000256" key="10">
    <source>
        <dbReference type="HAMAP-Rule" id="MF_00454"/>
    </source>
</evidence>
<evidence type="ECO:0000256" key="7">
    <source>
        <dbReference type="ARBA" id="ARBA00035120"/>
    </source>
</evidence>
<evidence type="ECO:0000256" key="4">
    <source>
        <dbReference type="ARBA" id="ARBA00022989"/>
    </source>
</evidence>
<feature type="transmembrane region" description="Helical" evidence="10">
    <location>
        <begin position="35"/>
        <end position="57"/>
    </location>
</feature>
<comment type="function">
    <text evidence="9 10">Fluoride-specific ion channel. Important for reducing fluoride concentration in the cell, thus reducing its toxicity.</text>
</comment>
<sequence length="129" mass="12814">MRAWLLLVVAVSGGLGAGLRYVADRLLTPAGGGRFPLGILIVNVSGSFALGVLTGLGTAVMPEIALALGLGLLGGYTTFSTVSVESVLLAQRGRWRDAALNLFGTLALAVLGAGLGIVLGAGIATALAL</sequence>
<dbReference type="GO" id="GO:0062054">
    <property type="term" value="F:fluoride channel activity"/>
    <property type="evidence" value="ECO:0007669"/>
    <property type="project" value="UniProtKB-UniRule"/>
</dbReference>
<feature type="binding site" evidence="10">
    <location>
        <position position="77"/>
    </location>
    <ligand>
        <name>Na(+)</name>
        <dbReference type="ChEBI" id="CHEBI:29101"/>
        <note>structural</note>
    </ligand>
</feature>
<dbReference type="EMBL" id="JAGTTN010000003">
    <property type="protein sequence ID" value="MCC2032952.1"/>
    <property type="molecule type" value="Genomic_DNA"/>
</dbReference>
<dbReference type="GO" id="GO:0046872">
    <property type="term" value="F:metal ion binding"/>
    <property type="evidence" value="ECO:0007669"/>
    <property type="project" value="UniProtKB-KW"/>
</dbReference>
<dbReference type="HAMAP" id="MF_00454">
    <property type="entry name" value="FluC"/>
    <property type="match status" value="1"/>
</dbReference>
<dbReference type="AlphaFoldDB" id="A0A9X1S3X2"/>
<keyword evidence="10" id="KW-0479">Metal-binding</keyword>
<protein>
    <recommendedName>
        <fullName evidence="10">Fluoride-specific ion channel FluC</fullName>
    </recommendedName>
</protein>
<evidence type="ECO:0000256" key="2">
    <source>
        <dbReference type="ARBA" id="ARBA00022475"/>
    </source>
</evidence>
<keyword evidence="10" id="KW-0813">Transport</keyword>
<dbReference type="PANTHER" id="PTHR28259:SF1">
    <property type="entry name" value="FLUORIDE EXPORT PROTEIN 1-RELATED"/>
    <property type="match status" value="1"/>
</dbReference>
<comment type="caution">
    <text evidence="11">The sequence shown here is derived from an EMBL/GenBank/DDBJ whole genome shotgun (WGS) entry which is preliminary data.</text>
</comment>
<comment type="catalytic activity">
    <reaction evidence="8">
        <text>fluoride(in) = fluoride(out)</text>
        <dbReference type="Rhea" id="RHEA:76159"/>
        <dbReference type="ChEBI" id="CHEBI:17051"/>
    </reaction>
    <physiologicalReaction direction="left-to-right" evidence="8">
        <dbReference type="Rhea" id="RHEA:76160"/>
    </physiologicalReaction>
</comment>
<comment type="subcellular location">
    <subcellularLocation>
        <location evidence="1 10">Cell membrane</location>
        <topology evidence="1 10">Multi-pass membrane protein</topology>
    </subcellularLocation>
</comment>
<feature type="transmembrane region" description="Helical" evidence="10">
    <location>
        <begin position="64"/>
        <end position="82"/>
    </location>
</feature>
<accession>A0A9X1S3X2</accession>
<keyword evidence="4 10" id="KW-1133">Transmembrane helix</keyword>
<dbReference type="GO" id="GO:0140114">
    <property type="term" value="P:cellular detoxification of fluoride"/>
    <property type="evidence" value="ECO:0007669"/>
    <property type="project" value="UniProtKB-UniRule"/>
</dbReference>
<keyword evidence="10" id="KW-0915">Sodium</keyword>
<dbReference type="Proteomes" id="UP001139354">
    <property type="component" value="Unassembled WGS sequence"/>
</dbReference>
<dbReference type="Pfam" id="PF02537">
    <property type="entry name" value="CRCB"/>
    <property type="match status" value="1"/>
</dbReference>
<proteinExistence type="inferred from homology"/>
<dbReference type="RefSeq" id="WP_229384899.1">
    <property type="nucleotide sequence ID" value="NZ_JAGTTN010000003.1"/>
</dbReference>
<evidence type="ECO:0000256" key="8">
    <source>
        <dbReference type="ARBA" id="ARBA00035585"/>
    </source>
</evidence>